<dbReference type="InterPro" id="IPR007287">
    <property type="entry name" value="Sof1"/>
</dbReference>
<dbReference type="Gene3D" id="2.130.10.10">
    <property type="entry name" value="YVTN repeat-like/Quinoprotein amine dehydrogenase"/>
    <property type="match status" value="2"/>
</dbReference>
<dbReference type="Pfam" id="PF04158">
    <property type="entry name" value="Sof1"/>
    <property type="match status" value="1"/>
</dbReference>
<dbReference type="PROSITE" id="PS50082">
    <property type="entry name" value="WD_REPEATS_2"/>
    <property type="match status" value="3"/>
</dbReference>
<dbReference type="PROSITE" id="PS00678">
    <property type="entry name" value="WD_REPEATS_1"/>
    <property type="match status" value="1"/>
</dbReference>
<evidence type="ECO:0000256" key="9">
    <source>
        <dbReference type="PROSITE-ProRule" id="PRU00221"/>
    </source>
</evidence>
<dbReference type="PANTHER" id="PTHR22851">
    <property type="entry name" value="U3 SMALL NUCLEOLAR RNA U3 SNORNA ASSOCIATED PROTEIN"/>
    <property type="match status" value="1"/>
</dbReference>
<keyword evidence="5" id="KW-0677">Repeat</keyword>
<dbReference type="FunFam" id="2.130.10.10:FF:000132">
    <property type="entry name" value="DDB1- and CUL4-associated factor 13"/>
    <property type="match status" value="1"/>
</dbReference>
<keyword evidence="4 9" id="KW-0853">WD repeat</keyword>
<evidence type="ECO:0000256" key="1">
    <source>
        <dbReference type="ARBA" id="ARBA00004604"/>
    </source>
</evidence>
<gene>
    <name evidence="11" type="primary">EOG090X04WU</name>
</gene>
<dbReference type="InterPro" id="IPR001680">
    <property type="entry name" value="WD40_rpt"/>
</dbReference>
<feature type="repeat" description="WD" evidence="9">
    <location>
        <begin position="71"/>
        <end position="113"/>
    </location>
</feature>
<dbReference type="PANTHER" id="PTHR22851:SF0">
    <property type="entry name" value="DDB1- AND CUL4-ASSOCIATED FACTOR 13"/>
    <property type="match status" value="1"/>
</dbReference>
<reference evidence="11" key="1">
    <citation type="submission" date="2018-08" db="EMBL/GenBank/DDBJ databases">
        <authorList>
            <person name="Cornetti L."/>
        </authorList>
    </citation>
    <scope>NUCLEOTIDE SEQUENCE</scope>
    <source>
        <strain evidence="11">ZW-BAR-1</strain>
    </source>
</reference>
<comment type="similarity">
    <text evidence="2">Belongs to the WD repeat DCAF13/WDSOF1 family.</text>
</comment>
<accession>A0A4Y7M316</accession>
<evidence type="ECO:0000256" key="8">
    <source>
        <dbReference type="ARBA" id="ARBA00032239"/>
    </source>
</evidence>
<protein>
    <recommendedName>
        <fullName evidence="3">DDB1- and CUL4-associated factor 13</fullName>
    </recommendedName>
    <alternativeName>
        <fullName evidence="8">WD repeat and SOF domain-containing protein 1</fullName>
    </alternativeName>
</protein>
<dbReference type="GO" id="GO:0000462">
    <property type="term" value="P:maturation of SSU-rRNA from tricistronic rRNA transcript (SSU-rRNA, 5.8S rRNA, LSU-rRNA)"/>
    <property type="evidence" value="ECO:0007669"/>
    <property type="project" value="TreeGrafter"/>
</dbReference>
<sequence>MDIFSGGSKMKVKVLVRNPDDYLRETKRDIHKVPRNYDPALHPLEAPREYTRALNAVKLERVFALPFIGSLDGHRDGVTCLGKHPDRLSWLYSGACDGELKLWDVAKRKIVYTVQAHDGFVRAMTFSQETASLYTVGDDKLIKQWKAEQENGSDLKAPVNTVLSSGMLTGISHHRSKPVMATCGEACSLWEHSRAQPIKTFQWGVDSLQSIKFNQVEENILAACGSDRSIILYDVRESSPVRKVVLKMRSNSLCWNPMEAFIFTVANEDYNLYTFDIRKLQSPINVHKDHVAAVIDVDYSPTGKEFVTASYDKTIRIYRSRQAHSRDIYHTKRMQRLTCAAWSLDDRFVYCGSDEMNVRIWKARAAEKLGVVKPREKTALQVNAKLVEKFAHHPAIKRIQRHRHVPKHVFTATKEMHESRHAAMRKDFNVRTHTKRALPVVREKAKVVVSEQHSTLTGLSTPTVLLTALLAVLMAAAAAAAAGAVPTVAGEDVTAPMVVWLLVGDDPLVMGVDPGAGAAIADKVESSPTPFVLRLTVTLMAPIVVNPTARDYQSFVQFFPKKRDFDDVDFGLFCRFEFRVCVCLRRNCDENPVPRVKLVVRLGQMARSGGNRRSRVEDQDP</sequence>
<evidence type="ECO:0000256" key="4">
    <source>
        <dbReference type="ARBA" id="ARBA00022574"/>
    </source>
</evidence>
<dbReference type="InterPro" id="IPR036322">
    <property type="entry name" value="WD40_repeat_dom_sf"/>
</dbReference>
<dbReference type="SUPFAM" id="SSF50978">
    <property type="entry name" value="WD40 repeat-like"/>
    <property type="match status" value="1"/>
</dbReference>
<name>A0A4Y7M316_9CRUS</name>
<organism evidence="11">
    <name type="scientific">Daphnia barbata</name>
    <dbReference type="NCBI Taxonomy" id="414587"/>
    <lineage>
        <taxon>Eukaryota</taxon>
        <taxon>Metazoa</taxon>
        <taxon>Ecdysozoa</taxon>
        <taxon>Arthropoda</taxon>
        <taxon>Crustacea</taxon>
        <taxon>Branchiopoda</taxon>
        <taxon>Diplostraca</taxon>
        <taxon>Cladocera</taxon>
        <taxon>Anomopoda</taxon>
        <taxon>Daphniidae</taxon>
        <taxon>Daphnia</taxon>
    </lineage>
</organism>
<dbReference type="EMBL" id="LR004520">
    <property type="protein sequence ID" value="SVE74139.1"/>
    <property type="molecule type" value="mRNA"/>
</dbReference>
<evidence type="ECO:0000256" key="3">
    <source>
        <dbReference type="ARBA" id="ARBA00021762"/>
    </source>
</evidence>
<evidence type="ECO:0000313" key="11">
    <source>
        <dbReference type="EMBL" id="SVE74139.1"/>
    </source>
</evidence>
<feature type="repeat" description="WD" evidence="9">
    <location>
        <begin position="287"/>
        <end position="318"/>
    </location>
</feature>
<keyword evidence="6" id="KW-0539">Nucleus</keyword>
<dbReference type="Pfam" id="PF00400">
    <property type="entry name" value="WD40"/>
    <property type="match status" value="4"/>
</dbReference>
<evidence type="ECO:0000256" key="5">
    <source>
        <dbReference type="ARBA" id="ARBA00022737"/>
    </source>
</evidence>
<dbReference type="GO" id="GO:0032040">
    <property type="term" value="C:small-subunit processome"/>
    <property type="evidence" value="ECO:0007669"/>
    <property type="project" value="TreeGrafter"/>
</dbReference>
<evidence type="ECO:0000256" key="2">
    <source>
        <dbReference type="ARBA" id="ARBA00005649"/>
    </source>
</evidence>
<dbReference type="InterPro" id="IPR015943">
    <property type="entry name" value="WD40/YVTN_repeat-like_dom_sf"/>
</dbReference>
<keyword evidence="7" id="KW-0687">Ribonucleoprotein</keyword>
<dbReference type="UniPathway" id="UPA00143"/>
<evidence type="ECO:0000256" key="7">
    <source>
        <dbReference type="ARBA" id="ARBA00023274"/>
    </source>
</evidence>
<dbReference type="InterPro" id="IPR051733">
    <property type="entry name" value="WD_repeat_DCAF13/WDSOF1"/>
</dbReference>
<dbReference type="AlphaFoldDB" id="A0A4Y7M316"/>
<evidence type="ECO:0000259" key="10">
    <source>
        <dbReference type="Pfam" id="PF04158"/>
    </source>
</evidence>
<feature type="repeat" description="WD" evidence="9">
    <location>
        <begin position="114"/>
        <end position="146"/>
    </location>
</feature>
<dbReference type="GO" id="GO:0016567">
    <property type="term" value="P:protein ubiquitination"/>
    <property type="evidence" value="ECO:0007669"/>
    <property type="project" value="UniProtKB-UniPathway"/>
</dbReference>
<dbReference type="SMART" id="SM00320">
    <property type="entry name" value="WD40"/>
    <property type="match status" value="6"/>
</dbReference>
<dbReference type="InterPro" id="IPR019775">
    <property type="entry name" value="WD40_repeat_CS"/>
</dbReference>
<evidence type="ECO:0000256" key="6">
    <source>
        <dbReference type="ARBA" id="ARBA00023242"/>
    </source>
</evidence>
<dbReference type="PROSITE" id="PS50294">
    <property type="entry name" value="WD_REPEATS_REGION"/>
    <property type="match status" value="2"/>
</dbReference>
<proteinExistence type="evidence at transcript level"/>
<feature type="domain" description="Sof1-like protein" evidence="10">
    <location>
        <begin position="363"/>
        <end position="448"/>
    </location>
</feature>
<comment type="subcellular location">
    <subcellularLocation>
        <location evidence="1">Nucleus</location>
        <location evidence="1">Nucleolus</location>
    </subcellularLocation>
</comment>